<dbReference type="EMBL" id="UGYN01000002">
    <property type="protein sequence ID" value="SUI75792.1"/>
    <property type="molecule type" value="Genomic_DNA"/>
</dbReference>
<dbReference type="AlphaFoldDB" id="A0A380A877"/>
<keyword evidence="1" id="KW-0812">Transmembrane</keyword>
<organism evidence="2 3">
    <name type="scientific">Serratia quinivorans</name>
    <dbReference type="NCBI Taxonomy" id="137545"/>
    <lineage>
        <taxon>Bacteria</taxon>
        <taxon>Pseudomonadati</taxon>
        <taxon>Pseudomonadota</taxon>
        <taxon>Gammaproteobacteria</taxon>
        <taxon>Enterobacterales</taxon>
        <taxon>Yersiniaceae</taxon>
        <taxon>Serratia</taxon>
    </lineage>
</organism>
<name>A0A380A877_9GAMM</name>
<evidence type="ECO:0000256" key="1">
    <source>
        <dbReference type="SAM" id="Phobius"/>
    </source>
</evidence>
<protein>
    <submittedName>
        <fullName evidence="2">Uncharacterized protein</fullName>
    </submittedName>
</protein>
<proteinExistence type="predicted"/>
<gene>
    <name evidence="2" type="ORF">NCTC11544_03670</name>
</gene>
<sequence>MIDKGQMLSRHDFSKVNWGILAAAALLLTLGAALLLLPLLSNMDENEVLTLLQTGAATILLGCILLALRHYLRPALTYRLYEQGVRVINPHSHKERFIPFEKIGDIYRFRGGRLFGGVLDVMAFRASADQPWCPVFSNVSHSLRLADTIIAQQIQQRGPQALNALYQGEVLSFRYLSCGARWLTQLLPGHRKGQSPQTLSLSSTALITAQGPIPIEQIRELENNPQRGTIRLLDNQGNALFTIGYFSLLSADLFIALLEHMIYARITAYHNPAMTRQQF</sequence>
<dbReference type="Proteomes" id="UP000255529">
    <property type="component" value="Unassembled WGS sequence"/>
</dbReference>
<keyword evidence="1" id="KW-0472">Membrane</keyword>
<accession>A0A380A877</accession>
<evidence type="ECO:0000313" key="3">
    <source>
        <dbReference type="Proteomes" id="UP000255529"/>
    </source>
</evidence>
<feature type="transmembrane region" description="Helical" evidence="1">
    <location>
        <begin position="52"/>
        <end position="72"/>
    </location>
</feature>
<evidence type="ECO:0000313" key="2">
    <source>
        <dbReference type="EMBL" id="SUI75792.1"/>
    </source>
</evidence>
<dbReference type="RefSeq" id="WP_115183998.1">
    <property type="nucleotide sequence ID" value="NZ_CAMKUF010000003.1"/>
</dbReference>
<feature type="transmembrane region" description="Helical" evidence="1">
    <location>
        <begin position="20"/>
        <end position="40"/>
    </location>
</feature>
<reference evidence="2 3" key="1">
    <citation type="submission" date="2018-06" db="EMBL/GenBank/DDBJ databases">
        <authorList>
            <consortium name="Pathogen Informatics"/>
            <person name="Doyle S."/>
        </authorList>
    </citation>
    <scope>NUCLEOTIDE SEQUENCE [LARGE SCALE GENOMIC DNA]</scope>
    <source>
        <strain evidence="2 3">NCTC11544</strain>
    </source>
</reference>
<keyword evidence="1" id="KW-1133">Transmembrane helix</keyword>